<name>A0A843TBD0_COLES</name>
<keyword evidence="4" id="KW-1185">Reference proteome</keyword>
<evidence type="ECO:0000313" key="3">
    <source>
        <dbReference type="EMBL" id="MQL67881.1"/>
    </source>
</evidence>
<dbReference type="OrthoDB" id="5835829at2759"/>
<dbReference type="PANTHER" id="PTHR48044:SF22">
    <property type="entry name" value="GLYCOSYLTRANSFERASE"/>
    <property type="match status" value="1"/>
</dbReference>
<evidence type="ECO:0000259" key="2">
    <source>
        <dbReference type="Pfam" id="PF26168"/>
    </source>
</evidence>
<proteinExistence type="inferred from homology"/>
<dbReference type="Proteomes" id="UP000652761">
    <property type="component" value="Unassembled WGS sequence"/>
</dbReference>
<gene>
    <name evidence="3" type="ORF">Taro_000176</name>
</gene>
<evidence type="ECO:0000256" key="1">
    <source>
        <dbReference type="ARBA" id="ARBA00009995"/>
    </source>
</evidence>
<evidence type="ECO:0000313" key="4">
    <source>
        <dbReference type="Proteomes" id="UP000652761"/>
    </source>
</evidence>
<dbReference type="SUPFAM" id="SSF53756">
    <property type="entry name" value="UDP-Glycosyltransferase/glycogen phosphorylase"/>
    <property type="match status" value="1"/>
</dbReference>
<feature type="domain" description="Glycosyltransferase N-terminal" evidence="2">
    <location>
        <begin position="11"/>
        <end position="158"/>
    </location>
</feature>
<dbReference type="Gene3D" id="3.40.50.2000">
    <property type="entry name" value="Glycogen Phosphorylase B"/>
    <property type="match status" value="1"/>
</dbReference>
<protein>
    <recommendedName>
        <fullName evidence="2">Glycosyltransferase N-terminal domain-containing protein</fullName>
    </recommendedName>
</protein>
<dbReference type="PANTHER" id="PTHR48044">
    <property type="entry name" value="GLYCOSYLTRANSFERASE"/>
    <property type="match status" value="1"/>
</dbReference>
<sequence>MVSTGDEKVQGVAVVMVPFPAQGHLNQLLHLSRLLAAQGMVVHFTGSPTHNRQARVRLSGWGVGTFPNICFHDLPVPLFSSPHPDTHAAVKFPSHLQPAFDSCLRMQGPLAALLRSLSATTQSVVVFHDSLMSFAAQEAVAIPNGEAYIFHSVSAFANLLF</sequence>
<dbReference type="InterPro" id="IPR058980">
    <property type="entry name" value="Glyco_transf_N"/>
</dbReference>
<accession>A0A843TBD0</accession>
<dbReference type="GO" id="GO:0008194">
    <property type="term" value="F:UDP-glycosyltransferase activity"/>
    <property type="evidence" value="ECO:0007669"/>
    <property type="project" value="UniProtKB-ARBA"/>
</dbReference>
<comment type="similarity">
    <text evidence="1">Belongs to the UDP-glycosyltransferase family.</text>
</comment>
<dbReference type="Pfam" id="PF26168">
    <property type="entry name" value="Glyco_transf_N"/>
    <property type="match status" value="1"/>
</dbReference>
<organism evidence="3 4">
    <name type="scientific">Colocasia esculenta</name>
    <name type="common">Wild taro</name>
    <name type="synonym">Arum esculentum</name>
    <dbReference type="NCBI Taxonomy" id="4460"/>
    <lineage>
        <taxon>Eukaryota</taxon>
        <taxon>Viridiplantae</taxon>
        <taxon>Streptophyta</taxon>
        <taxon>Embryophyta</taxon>
        <taxon>Tracheophyta</taxon>
        <taxon>Spermatophyta</taxon>
        <taxon>Magnoliopsida</taxon>
        <taxon>Liliopsida</taxon>
        <taxon>Araceae</taxon>
        <taxon>Aroideae</taxon>
        <taxon>Colocasieae</taxon>
        <taxon>Colocasia</taxon>
    </lineage>
</organism>
<reference evidence="3" key="1">
    <citation type="submission" date="2017-07" db="EMBL/GenBank/DDBJ databases">
        <title>Taro Niue Genome Assembly and Annotation.</title>
        <authorList>
            <person name="Atibalentja N."/>
            <person name="Keating K."/>
            <person name="Fields C.J."/>
        </authorList>
    </citation>
    <scope>NUCLEOTIDE SEQUENCE</scope>
    <source>
        <strain evidence="3">Niue_2</strain>
        <tissue evidence="3">Leaf</tissue>
    </source>
</reference>
<dbReference type="GO" id="GO:1901135">
    <property type="term" value="P:carbohydrate derivative metabolic process"/>
    <property type="evidence" value="ECO:0007669"/>
    <property type="project" value="UniProtKB-ARBA"/>
</dbReference>
<dbReference type="EMBL" id="NMUH01000003">
    <property type="protein sequence ID" value="MQL67881.1"/>
    <property type="molecule type" value="Genomic_DNA"/>
</dbReference>
<comment type="caution">
    <text evidence="3">The sequence shown here is derived from an EMBL/GenBank/DDBJ whole genome shotgun (WGS) entry which is preliminary data.</text>
</comment>
<dbReference type="AlphaFoldDB" id="A0A843TBD0"/>